<dbReference type="InterPro" id="IPR013606">
    <property type="entry name" value="I-BAR_dom"/>
</dbReference>
<feature type="compositionally biased region" description="Polar residues" evidence="1">
    <location>
        <begin position="533"/>
        <end position="544"/>
    </location>
</feature>
<feature type="region of interest" description="Disordered" evidence="1">
    <location>
        <begin position="254"/>
        <end position="274"/>
    </location>
</feature>
<feature type="compositionally biased region" description="Polar residues" evidence="1">
    <location>
        <begin position="1183"/>
        <end position="1199"/>
    </location>
</feature>
<gene>
    <name evidence="3" type="ORF">CLUMA_CG011600</name>
</gene>
<name>A0A1J1ID88_9DIPT</name>
<feature type="compositionally biased region" description="Low complexity" evidence="1">
    <location>
        <begin position="1152"/>
        <end position="1169"/>
    </location>
</feature>
<feature type="region of interest" description="Disordered" evidence="1">
    <location>
        <begin position="355"/>
        <end position="410"/>
    </location>
</feature>
<protein>
    <submittedName>
        <fullName evidence="3">CLUMA_CG011600, isoform A</fullName>
    </submittedName>
</protein>
<evidence type="ECO:0000313" key="4">
    <source>
        <dbReference type="Proteomes" id="UP000183832"/>
    </source>
</evidence>
<feature type="compositionally biased region" description="Low complexity" evidence="1">
    <location>
        <begin position="1200"/>
        <end position="1210"/>
    </location>
</feature>
<dbReference type="GO" id="GO:0030031">
    <property type="term" value="P:cell projection assembly"/>
    <property type="evidence" value="ECO:0007669"/>
    <property type="project" value="TreeGrafter"/>
</dbReference>
<dbReference type="InterPro" id="IPR027267">
    <property type="entry name" value="AH/BAR_dom_sf"/>
</dbReference>
<accession>A0A1J1ID88</accession>
<feature type="compositionally biased region" description="Polar residues" evidence="1">
    <location>
        <begin position="355"/>
        <end position="373"/>
    </location>
</feature>
<evidence type="ECO:0000259" key="2">
    <source>
        <dbReference type="PROSITE" id="PS51338"/>
    </source>
</evidence>
<feature type="compositionally biased region" description="Polar residues" evidence="1">
    <location>
        <begin position="491"/>
        <end position="525"/>
    </location>
</feature>
<feature type="non-terminal residue" evidence="3">
    <location>
        <position position="1"/>
    </location>
</feature>
<dbReference type="PANTHER" id="PTHR15708">
    <property type="entry name" value="ACTIN BUNDLING/MISSING IN METASTASIS-RELATED"/>
    <property type="match status" value="1"/>
</dbReference>
<feature type="region of interest" description="Disordered" evidence="1">
    <location>
        <begin position="466"/>
        <end position="544"/>
    </location>
</feature>
<proteinExistence type="predicted"/>
<organism evidence="3 4">
    <name type="scientific">Clunio marinus</name>
    <dbReference type="NCBI Taxonomy" id="568069"/>
    <lineage>
        <taxon>Eukaryota</taxon>
        <taxon>Metazoa</taxon>
        <taxon>Ecdysozoa</taxon>
        <taxon>Arthropoda</taxon>
        <taxon>Hexapoda</taxon>
        <taxon>Insecta</taxon>
        <taxon>Pterygota</taxon>
        <taxon>Neoptera</taxon>
        <taxon>Endopterygota</taxon>
        <taxon>Diptera</taxon>
        <taxon>Nematocera</taxon>
        <taxon>Chironomoidea</taxon>
        <taxon>Chironomidae</taxon>
        <taxon>Clunio</taxon>
    </lineage>
</organism>
<evidence type="ECO:0000313" key="3">
    <source>
        <dbReference type="EMBL" id="CRK98237.1"/>
    </source>
</evidence>
<dbReference type="SUPFAM" id="SSF103657">
    <property type="entry name" value="BAR/IMD domain-like"/>
    <property type="match status" value="1"/>
</dbReference>
<feature type="region of interest" description="Disordered" evidence="1">
    <location>
        <begin position="1149"/>
        <end position="1226"/>
    </location>
</feature>
<reference evidence="3 4" key="1">
    <citation type="submission" date="2015-04" db="EMBL/GenBank/DDBJ databases">
        <authorList>
            <person name="Syromyatnikov M.Y."/>
            <person name="Popov V.N."/>
        </authorList>
    </citation>
    <scope>NUCLEOTIDE SEQUENCE [LARGE SCALE GENOMIC DNA]</scope>
</reference>
<feature type="region of interest" description="Disordered" evidence="1">
    <location>
        <begin position="312"/>
        <end position="331"/>
    </location>
</feature>
<feature type="compositionally biased region" description="Low complexity" evidence="1">
    <location>
        <begin position="1047"/>
        <end position="1059"/>
    </location>
</feature>
<feature type="region of interest" description="Disordered" evidence="1">
    <location>
        <begin position="932"/>
        <end position="969"/>
    </location>
</feature>
<dbReference type="Gene3D" id="1.20.1270.60">
    <property type="entry name" value="Arfaptin homology (AH) domain/BAR domain"/>
    <property type="match status" value="1"/>
</dbReference>
<feature type="region of interest" description="Disordered" evidence="1">
    <location>
        <begin position="1047"/>
        <end position="1075"/>
    </location>
</feature>
<dbReference type="EMBL" id="CVRI01000047">
    <property type="protein sequence ID" value="CRK98237.1"/>
    <property type="molecule type" value="Genomic_DNA"/>
</dbReference>
<dbReference type="GO" id="GO:0005543">
    <property type="term" value="F:phospholipid binding"/>
    <property type="evidence" value="ECO:0007669"/>
    <property type="project" value="TreeGrafter"/>
</dbReference>
<dbReference type="Pfam" id="PF08397">
    <property type="entry name" value="IMD"/>
    <property type="match status" value="1"/>
</dbReference>
<dbReference type="PROSITE" id="PS51338">
    <property type="entry name" value="IMD"/>
    <property type="match status" value="1"/>
</dbReference>
<feature type="compositionally biased region" description="Low complexity" evidence="1">
    <location>
        <begin position="1009"/>
        <end position="1025"/>
    </location>
</feature>
<feature type="region of interest" description="Disordered" evidence="1">
    <location>
        <begin position="1007"/>
        <end position="1032"/>
    </location>
</feature>
<evidence type="ECO:0000256" key="1">
    <source>
        <dbReference type="SAM" id="MobiDB-lite"/>
    </source>
</evidence>
<dbReference type="PANTHER" id="PTHR15708:SF4">
    <property type="entry name" value="FI21477P1-RELATED"/>
    <property type="match status" value="1"/>
</dbReference>
<dbReference type="GO" id="GO:0015629">
    <property type="term" value="C:actin cytoskeleton"/>
    <property type="evidence" value="ECO:0007669"/>
    <property type="project" value="TreeGrafter"/>
</dbReference>
<dbReference type="STRING" id="568069.A0A1J1ID88"/>
<dbReference type="InterPro" id="IPR030127">
    <property type="entry name" value="MTSS1/MTSS2"/>
</dbReference>
<dbReference type="GO" id="GO:0003779">
    <property type="term" value="F:actin binding"/>
    <property type="evidence" value="ECO:0007669"/>
    <property type="project" value="InterPro"/>
</dbReference>
<dbReference type="GO" id="GO:0007009">
    <property type="term" value="P:plasma membrane organization"/>
    <property type="evidence" value="ECO:0007669"/>
    <property type="project" value="InterPro"/>
</dbReference>
<keyword evidence="4" id="KW-1185">Reference proteome</keyword>
<dbReference type="GO" id="GO:0009898">
    <property type="term" value="C:cytoplasmic side of plasma membrane"/>
    <property type="evidence" value="ECO:0007669"/>
    <property type="project" value="TreeGrafter"/>
</dbReference>
<feature type="domain" description="IMD" evidence="2">
    <location>
        <begin position="1"/>
        <end position="227"/>
    </location>
</feature>
<dbReference type="Proteomes" id="UP000183832">
    <property type="component" value="Unassembled WGS sequence"/>
</dbReference>
<feature type="compositionally biased region" description="Low complexity" evidence="1">
    <location>
        <begin position="466"/>
        <end position="490"/>
    </location>
</feature>
<feature type="compositionally biased region" description="Low complexity" evidence="1">
    <location>
        <begin position="254"/>
        <end position="270"/>
    </location>
</feature>
<sequence length="1291" mass="142041">NSSPLWEDFIIKATKLHACLRAAIQAISSYLEAFQKIADAATNSKGASKEIGTALTRVCLRHKAVETRMKTFTTAIMDSLIIPLQDKLEEWKRQVVILDKDHTKEYKRCRNELKKRSSDTLRLQKKAKKGTSDNLQSLVDSSMQTVNQQKAELDEVERKSLRSAMIEDRTRYCQFVNMLQPVVKQEYEMMYELGHLQEAMQTVSNVTKDPTALPQASEELIAESKTSYNLYPDSPTHSSSQGCSNSLGSRKSSVCSISSMNSSGSSGSPGHQFQRSLSQYNPAIRLKPGESSDSGFCSSPALTSQVSTVTNQSHAVSTWPPPGAQEAVSNADRPHTISTAYERGHQRPALTVYTFQNPGDNITESTSQKSPAASLSCRPPLPIRCSSLERPLSTTTAPRNANVNNANARQCPSPIPAHVTKEHPTLNQPTYVNMTELASMAAYKNTNSSNNNNNIITTTTTASTTQSFAQSNSPALSSTSSLVSPDSSATNPISSPEGSQTPQNTPLTNSPLMIQSVDAPTTNVDDSNHDDLSTPTNQAPVVNVNDNNSKFTCETLQTRDSPPIDVKSLGSVLDKASMFEKKLEEQHPQTSAPTHHPITLPINNTLNLTPATVARLESIYGKKTEEIYNKTAGLLLDRDRVDAEALDPIDTVELDNLIGELDQFQKEHEAKERERQSKHTTNGHCEHQTPIAIKSLQSQTIHNDSIMSTSTTITHAFSDPDKNDKVSLSASLNFSITSNASMTANTTLSDLQKFNCSDSEKYWNDNNNDLSADTGFENPSFVHLNDTNIVVMRDNDFPTDYYAKNSAEIVVLRCKDTTKLNGNGSNNNSITDLNAIDSIAADQKQRLSSFRAENNNVSYTSSTNSSPNHYFNTNNINNNSIPGLVKSVSNSFASLMYGQVDEPSVNVNNNVNVVSSNKPAITPRPASLLSGVSRIARRSSVNTVKPPPPVRRSSSVTPSHHGDANNPQNNLMQHQQLNVSSESLPPPPAYLLDRNHQHHVTTNANSHYMTSSTSMGQMSTTNGTSKTHNDIRHSPGVMRRQLSLISNHHPSNHSQNSHSITYSSQPSTPKLEKEGNSSMFSIYGATTGNGQTYTSGDIFGTMPRQVKSQQGIYAQPKQVASVSSFRTSSPNPPPKSAGLLAQLTARITPNKSSNQQQQQQQQQQQSQQNDNERSRNEPIYQRRGSNQSNPYYDTQNIYGQQQKQQQQQQHQNDDYQTGNYGDKTESSVLAKTSPGFLDNLNQKLAEQRASNKAFQVRSYINSKVVPDPRIVRESLMDQIKRGANLKQTRDD</sequence>
<dbReference type="OrthoDB" id="10061327at2759"/>